<evidence type="ECO:0000313" key="6">
    <source>
        <dbReference type="Proteomes" id="UP001597460"/>
    </source>
</evidence>
<dbReference type="SUPFAM" id="SSF53955">
    <property type="entry name" value="Lysozyme-like"/>
    <property type="match status" value="1"/>
</dbReference>
<feature type="signal peptide" evidence="3">
    <location>
        <begin position="1"/>
        <end position="25"/>
    </location>
</feature>
<dbReference type="EMBL" id="JBHULI010000025">
    <property type="protein sequence ID" value="MFD2533257.1"/>
    <property type="molecule type" value="Genomic_DNA"/>
</dbReference>
<dbReference type="Pfam" id="PF01476">
    <property type="entry name" value="LysM"/>
    <property type="match status" value="3"/>
</dbReference>
<reference evidence="6" key="1">
    <citation type="journal article" date="2019" name="Int. J. Syst. Evol. Microbiol.">
        <title>The Global Catalogue of Microorganisms (GCM) 10K type strain sequencing project: providing services to taxonomists for standard genome sequencing and annotation.</title>
        <authorList>
            <consortium name="The Broad Institute Genomics Platform"/>
            <consortium name="The Broad Institute Genome Sequencing Center for Infectious Disease"/>
            <person name="Wu L."/>
            <person name="Ma J."/>
        </authorList>
    </citation>
    <scope>NUCLEOTIDE SEQUENCE [LARGE SCALE GENOMIC DNA]</scope>
    <source>
        <strain evidence="6">KCTC 52042</strain>
    </source>
</reference>
<dbReference type="PROSITE" id="PS00922">
    <property type="entry name" value="TRANSGLYCOSYLASE"/>
    <property type="match status" value="1"/>
</dbReference>
<dbReference type="Gene3D" id="3.10.350.10">
    <property type="entry name" value="LysM domain"/>
    <property type="match status" value="3"/>
</dbReference>
<evidence type="ECO:0000256" key="2">
    <source>
        <dbReference type="SAM" id="MobiDB-lite"/>
    </source>
</evidence>
<evidence type="ECO:0000313" key="5">
    <source>
        <dbReference type="EMBL" id="MFD2533257.1"/>
    </source>
</evidence>
<organism evidence="5 6">
    <name type="scientific">Gracilimonas halophila</name>
    <dbReference type="NCBI Taxonomy" id="1834464"/>
    <lineage>
        <taxon>Bacteria</taxon>
        <taxon>Pseudomonadati</taxon>
        <taxon>Balneolota</taxon>
        <taxon>Balneolia</taxon>
        <taxon>Balneolales</taxon>
        <taxon>Balneolaceae</taxon>
        <taxon>Gracilimonas</taxon>
    </lineage>
</organism>
<evidence type="ECO:0000256" key="1">
    <source>
        <dbReference type="ARBA" id="ARBA00007734"/>
    </source>
</evidence>
<keyword evidence="6" id="KW-1185">Reference proteome</keyword>
<dbReference type="InterPro" id="IPR018392">
    <property type="entry name" value="LysM"/>
</dbReference>
<comment type="similarity">
    <text evidence="1">Belongs to the transglycosylase Slt family.</text>
</comment>
<gene>
    <name evidence="5" type="ORF">ACFSVN_12455</name>
</gene>
<dbReference type="PROSITE" id="PS51782">
    <property type="entry name" value="LYSM"/>
    <property type="match status" value="2"/>
</dbReference>
<dbReference type="InterPro" id="IPR023346">
    <property type="entry name" value="Lysozyme-like_dom_sf"/>
</dbReference>
<keyword evidence="3" id="KW-0732">Signal</keyword>
<dbReference type="Gene3D" id="1.10.530.10">
    <property type="match status" value="1"/>
</dbReference>
<dbReference type="InterPro" id="IPR000189">
    <property type="entry name" value="Transglyc_AS"/>
</dbReference>
<dbReference type="PANTHER" id="PTHR33734:SF22">
    <property type="entry name" value="MEMBRANE-BOUND LYTIC MUREIN TRANSGLYCOSYLASE D"/>
    <property type="match status" value="1"/>
</dbReference>
<dbReference type="Proteomes" id="UP001597460">
    <property type="component" value="Unassembled WGS sequence"/>
</dbReference>
<dbReference type="PANTHER" id="PTHR33734">
    <property type="entry name" value="LYSM DOMAIN-CONTAINING GPI-ANCHORED PROTEIN 2"/>
    <property type="match status" value="1"/>
</dbReference>
<dbReference type="CDD" id="cd00118">
    <property type="entry name" value="LysM"/>
    <property type="match status" value="3"/>
</dbReference>
<protein>
    <submittedName>
        <fullName evidence="5">LysM peptidoglycan-binding domain-containing protein</fullName>
    </submittedName>
</protein>
<dbReference type="InterPro" id="IPR036779">
    <property type="entry name" value="LysM_dom_sf"/>
</dbReference>
<evidence type="ECO:0000259" key="4">
    <source>
        <dbReference type="PROSITE" id="PS51782"/>
    </source>
</evidence>
<evidence type="ECO:0000256" key="3">
    <source>
        <dbReference type="SAM" id="SignalP"/>
    </source>
</evidence>
<dbReference type="CDD" id="cd16894">
    <property type="entry name" value="MltD-like"/>
    <property type="match status" value="1"/>
</dbReference>
<comment type="caution">
    <text evidence="5">The sequence shown here is derived from an EMBL/GenBank/DDBJ whole genome shotgun (WGS) entry which is preliminary data.</text>
</comment>
<sequence>MLKLLQKAAIALICCFFLSPGTSSAQDTTATIDLKEMPLRLLDYQSPMQSVKGMDGLREQPVMQELDNFQKDIMSRISDIYRIHINAMEAQVNNDPLEAETNINDALAATHGLLDDYPEISGDRRFTELYRSIIAEYRQFYGITETGNEPQGEIFAIQEELFSEDESWMVEEYDFPEDLNFNKTAVPLVQNDKVNRHLVYYTLRRPEVMETWLQRAVKYQPMMRKIFREEGTPEELTYLAFIESGLNPNARSWAAAVGMWQFIRATGSVYGLEVNWWVDERRDPEKATRAAARHLKDLYNIWGDWHLAMAGYNISPRGLKRAINRAGGVEDYWAAYPYLPRETRGYVPGFIATTMIGMNPEEFGFQNEYEGEPYSYEVVEVEGLMELEGLANAAGISTNELKEYNPELLRWATPPGGKYPLKIPVHKKQEFLANYEDIPKENRSQNITMHTVKSGESLGVIARKYGTTVAGLYGSNENLSSMIYPGQKIVVPLPRGSASQISANQPTNQQRSVNTSRSSSSNTVSPPANSTSLSYKVKTGDTIGHIAEWYDVRAWNIRTWNGIGNTIRVGQTLSVYVPNTRRSHYEKVNELSYAEKQEIERKQRRGENIFIASATTSDGDNYTTYTVQQNDTLSEIAESFGIGLSELRRLNNINGNRIYVGQTLRISAN</sequence>
<feature type="domain" description="LysM" evidence="4">
    <location>
        <begin position="623"/>
        <end position="666"/>
    </location>
</feature>
<feature type="compositionally biased region" description="Polar residues" evidence="2">
    <location>
        <begin position="499"/>
        <end position="510"/>
    </location>
</feature>
<dbReference type="RefSeq" id="WP_390303224.1">
    <property type="nucleotide sequence ID" value="NZ_JBHULI010000025.1"/>
</dbReference>
<proteinExistence type="inferred from homology"/>
<dbReference type="SMART" id="SM00257">
    <property type="entry name" value="LysM"/>
    <property type="match status" value="3"/>
</dbReference>
<dbReference type="Pfam" id="PF01464">
    <property type="entry name" value="SLT"/>
    <property type="match status" value="1"/>
</dbReference>
<accession>A0ABW5JMJ3</accession>
<feature type="compositionally biased region" description="Low complexity" evidence="2">
    <location>
        <begin position="511"/>
        <end position="532"/>
    </location>
</feature>
<feature type="region of interest" description="Disordered" evidence="2">
    <location>
        <begin position="499"/>
        <end position="533"/>
    </location>
</feature>
<name>A0ABW5JMJ3_9BACT</name>
<feature type="chain" id="PRO_5045222444" evidence="3">
    <location>
        <begin position="26"/>
        <end position="669"/>
    </location>
</feature>
<dbReference type="InterPro" id="IPR008258">
    <property type="entry name" value="Transglycosylase_SLT_dom_1"/>
</dbReference>
<feature type="domain" description="LysM" evidence="4">
    <location>
        <begin position="448"/>
        <end position="491"/>
    </location>
</feature>
<dbReference type="SUPFAM" id="SSF54106">
    <property type="entry name" value="LysM domain"/>
    <property type="match status" value="3"/>
</dbReference>